<dbReference type="InterPro" id="IPR038224">
    <property type="entry name" value="SATB_ULD_sf"/>
</dbReference>
<keyword evidence="2" id="KW-0677">Repeat</keyword>
<evidence type="ECO:0000313" key="12">
    <source>
        <dbReference type="Proteomes" id="UP000326458"/>
    </source>
</evidence>
<evidence type="ECO:0000313" key="11">
    <source>
        <dbReference type="EMBL" id="KAB0361704.1"/>
    </source>
</evidence>
<keyword evidence="3" id="KW-0832">Ubl conjugation</keyword>
<dbReference type="InterPro" id="IPR032392">
    <property type="entry name" value="ULD"/>
</dbReference>
<dbReference type="Gene3D" id="3.10.20.710">
    <property type="entry name" value="SATB, ubiquitin-like oligomerisation domain"/>
    <property type="match status" value="1"/>
</dbReference>
<evidence type="ECO:0000256" key="8">
    <source>
        <dbReference type="ARBA" id="ARBA00023242"/>
    </source>
</evidence>
<keyword evidence="4" id="KW-0805">Transcription regulation</keyword>
<dbReference type="Proteomes" id="UP000326458">
    <property type="component" value="Unassembled WGS sequence"/>
</dbReference>
<dbReference type="InterPro" id="IPR039673">
    <property type="entry name" value="SATB1/SATB2"/>
</dbReference>
<evidence type="ECO:0000259" key="9">
    <source>
        <dbReference type="PROSITE" id="PS51042"/>
    </source>
</evidence>
<evidence type="ECO:0000256" key="7">
    <source>
        <dbReference type="ARBA" id="ARBA00023163"/>
    </source>
</evidence>
<protein>
    <submittedName>
        <fullName evidence="11">Uncharacterized protein</fullName>
    </submittedName>
</protein>
<sequence>MNESPLELCIKDLQDSLASCYLLVKNPPASAGNTQEMKRGSSPGLCGRLSGGPIQIKCLFPCVVCEMGFSLYFVISAMGIIKLGRWNPLPLSYVTDAPDATVADMLQDVYHVVTLKIQLQRVERENLSDYCVLGQRPMHLPNMNQLASLGKTNEQSPHSQIHHSTPIRNQVPALQPIMSPGLLSPQLSPQLVRQQIAMAHLINQQIAVSRLLAHQHPQAINQQFLNHPPIPRAVKPEPTNSSVEVSPDIYQQVRDELKRASVSQAVFARVAFNRTQGWLCELLRWKENPSPENRTLWENLCTIRRFLNLPQHERDVIYEEESRHHHSERMQHVVQLPPEPVQGTRICGQPEGQTVSPALGRRLMPCPPSREPCFHSGRSACVCMLTRVLSHTHTHTVHVCACSHVFCHTHTHTHAHTHL</sequence>
<keyword evidence="5" id="KW-0238">DNA-binding</keyword>
<evidence type="ECO:0000256" key="2">
    <source>
        <dbReference type="ARBA" id="ARBA00022737"/>
    </source>
</evidence>
<gene>
    <name evidence="11" type="ORF">FD754_005860</name>
</gene>
<dbReference type="AlphaFoldDB" id="A0A5N3WJP8"/>
<dbReference type="PANTHER" id="PTHR15116">
    <property type="entry name" value="DNA-BINDING PROTEIN SATB FAMILY MEMBER"/>
    <property type="match status" value="1"/>
</dbReference>
<evidence type="ECO:0000256" key="4">
    <source>
        <dbReference type="ARBA" id="ARBA00023015"/>
    </source>
</evidence>
<dbReference type="GO" id="GO:0000981">
    <property type="term" value="F:DNA-binding transcription factor activity, RNA polymerase II-specific"/>
    <property type="evidence" value="ECO:0007669"/>
    <property type="project" value="TreeGrafter"/>
</dbReference>
<accession>A0A5N3WJP8</accession>
<dbReference type="PROSITE" id="PS51042">
    <property type="entry name" value="CUT"/>
    <property type="match status" value="1"/>
</dbReference>
<dbReference type="GO" id="GO:0006338">
    <property type="term" value="P:chromatin remodeling"/>
    <property type="evidence" value="ECO:0007669"/>
    <property type="project" value="InterPro"/>
</dbReference>
<evidence type="ECO:0000256" key="6">
    <source>
        <dbReference type="ARBA" id="ARBA00023155"/>
    </source>
</evidence>
<feature type="domain" description="CUT" evidence="9">
    <location>
        <begin position="235"/>
        <end position="322"/>
    </location>
</feature>
<name>A0A5N3WJP8_MUNMU</name>
<dbReference type="GO" id="GO:0005634">
    <property type="term" value="C:nucleus"/>
    <property type="evidence" value="ECO:0007669"/>
    <property type="project" value="UniProtKB-SubCell"/>
</dbReference>
<dbReference type="Pfam" id="PF02376">
    <property type="entry name" value="CUT"/>
    <property type="match status" value="1"/>
</dbReference>
<dbReference type="SUPFAM" id="SSF47413">
    <property type="entry name" value="lambda repressor-like DNA-binding domains"/>
    <property type="match status" value="1"/>
</dbReference>
<proteinExistence type="predicted"/>
<evidence type="ECO:0000256" key="1">
    <source>
        <dbReference type="ARBA" id="ARBA00004123"/>
    </source>
</evidence>
<reference evidence="11 12" key="1">
    <citation type="submission" date="2019-06" db="EMBL/GenBank/DDBJ databases">
        <title>Discovery of a novel chromosome fission-fusion reversal in muntjac.</title>
        <authorList>
            <person name="Mudd A.B."/>
            <person name="Bredeson J.V."/>
            <person name="Baum R."/>
            <person name="Hockemeyer D."/>
            <person name="Rokhsar D.S."/>
        </authorList>
    </citation>
    <scope>NUCLEOTIDE SEQUENCE [LARGE SCALE GENOMIC DNA]</scope>
    <source>
        <strain evidence="11">UTSW_UCB_Mm</strain>
        <tissue evidence="11">Fibroblast cell line</tissue>
    </source>
</reference>
<dbReference type="SMART" id="SM01109">
    <property type="entry name" value="CUT"/>
    <property type="match status" value="1"/>
</dbReference>
<feature type="domain" description="CMP" evidence="10">
    <location>
        <begin position="26"/>
        <end position="121"/>
    </location>
</feature>
<dbReference type="Gene3D" id="1.10.260.40">
    <property type="entry name" value="lambda repressor-like DNA-binding domains"/>
    <property type="match status" value="1"/>
</dbReference>
<keyword evidence="12" id="KW-1185">Reference proteome</keyword>
<keyword evidence="8" id="KW-0539">Nucleus</keyword>
<keyword evidence="7" id="KW-0804">Transcription</keyword>
<dbReference type="InterPro" id="IPR003350">
    <property type="entry name" value="CUT_dom"/>
</dbReference>
<keyword evidence="6" id="KW-0371">Homeobox</keyword>
<dbReference type="FunFam" id="1.10.260.40:FF:000003">
    <property type="entry name" value="DNA-binding protein SATB"/>
    <property type="match status" value="1"/>
</dbReference>
<comment type="subcellular location">
    <subcellularLocation>
        <location evidence="1">Nucleus</location>
    </subcellularLocation>
</comment>
<comment type="caution">
    <text evidence="11">The sequence shown here is derived from an EMBL/GenBank/DDBJ whole genome shotgun (WGS) entry which is preliminary data.</text>
</comment>
<dbReference type="PROSITE" id="PS51982">
    <property type="entry name" value="CMP"/>
    <property type="match status" value="1"/>
</dbReference>
<organism evidence="11 12">
    <name type="scientific">Muntiacus muntjak</name>
    <name type="common">Barking deer</name>
    <name type="synonym">Indian muntjac</name>
    <dbReference type="NCBI Taxonomy" id="9888"/>
    <lineage>
        <taxon>Eukaryota</taxon>
        <taxon>Metazoa</taxon>
        <taxon>Chordata</taxon>
        <taxon>Craniata</taxon>
        <taxon>Vertebrata</taxon>
        <taxon>Euteleostomi</taxon>
        <taxon>Mammalia</taxon>
        <taxon>Eutheria</taxon>
        <taxon>Laurasiatheria</taxon>
        <taxon>Artiodactyla</taxon>
        <taxon>Ruminantia</taxon>
        <taxon>Pecora</taxon>
        <taxon>Cervidae</taxon>
        <taxon>Muntiacinae</taxon>
        <taxon>Muntiacus</taxon>
    </lineage>
</organism>
<dbReference type="PANTHER" id="PTHR15116:SF15">
    <property type="entry name" value="DNA-BINDING PROTEIN SATB2"/>
    <property type="match status" value="1"/>
</dbReference>
<evidence type="ECO:0000256" key="5">
    <source>
        <dbReference type="ARBA" id="ARBA00023125"/>
    </source>
</evidence>
<dbReference type="InterPro" id="IPR010982">
    <property type="entry name" value="Lambda_DNA-bd_dom_sf"/>
</dbReference>
<evidence type="ECO:0000256" key="3">
    <source>
        <dbReference type="ARBA" id="ARBA00022843"/>
    </source>
</evidence>
<dbReference type="EMBL" id="VCEA01000001">
    <property type="protein sequence ID" value="KAB0361704.1"/>
    <property type="molecule type" value="Genomic_DNA"/>
</dbReference>
<evidence type="ECO:0000259" key="10">
    <source>
        <dbReference type="PROSITE" id="PS51982"/>
    </source>
</evidence>
<dbReference type="GO" id="GO:0000978">
    <property type="term" value="F:RNA polymerase II cis-regulatory region sequence-specific DNA binding"/>
    <property type="evidence" value="ECO:0007669"/>
    <property type="project" value="TreeGrafter"/>
</dbReference>
<dbReference type="Pfam" id="PF16534">
    <property type="entry name" value="ULD"/>
    <property type="match status" value="1"/>
</dbReference>